<proteinExistence type="predicted"/>
<sequence length="47" mass="5070">MPVRPHPENPLDSLLDANDGTTLARLRMYDDDGQCVAADVQPLPGPP</sequence>
<protein>
    <submittedName>
        <fullName evidence="1">Uncharacterized protein</fullName>
    </submittedName>
</protein>
<organism evidence="1 2">
    <name type="scientific">Plantactinospora solaniradicis</name>
    <dbReference type="NCBI Taxonomy" id="1723736"/>
    <lineage>
        <taxon>Bacteria</taxon>
        <taxon>Bacillati</taxon>
        <taxon>Actinomycetota</taxon>
        <taxon>Actinomycetes</taxon>
        <taxon>Micromonosporales</taxon>
        <taxon>Micromonosporaceae</taxon>
        <taxon>Plantactinospora</taxon>
    </lineage>
</organism>
<name>A0ABW1KAQ9_9ACTN</name>
<accession>A0ABW1KAQ9</accession>
<gene>
    <name evidence="1" type="ORF">ACFP2T_21135</name>
</gene>
<reference evidence="2" key="1">
    <citation type="journal article" date="2019" name="Int. J. Syst. Evol. Microbiol.">
        <title>The Global Catalogue of Microorganisms (GCM) 10K type strain sequencing project: providing services to taxonomists for standard genome sequencing and annotation.</title>
        <authorList>
            <consortium name="The Broad Institute Genomics Platform"/>
            <consortium name="The Broad Institute Genome Sequencing Center for Infectious Disease"/>
            <person name="Wu L."/>
            <person name="Ma J."/>
        </authorList>
    </citation>
    <scope>NUCLEOTIDE SEQUENCE [LARGE SCALE GENOMIC DNA]</scope>
    <source>
        <strain evidence="2">ZS-35-S2</strain>
    </source>
</reference>
<keyword evidence="2" id="KW-1185">Reference proteome</keyword>
<evidence type="ECO:0000313" key="1">
    <source>
        <dbReference type="EMBL" id="MFC6018701.1"/>
    </source>
</evidence>
<evidence type="ECO:0000313" key="2">
    <source>
        <dbReference type="Proteomes" id="UP001596203"/>
    </source>
</evidence>
<dbReference type="Proteomes" id="UP001596203">
    <property type="component" value="Unassembled WGS sequence"/>
</dbReference>
<comment type="caution">
    <text evidence="1">The sequence shown here is derived from an EMBL/GenBank/DDBJ whole genome shotgun (WGS) entry which is preliminary data.</text>
</comment>
<dbReference type="EMBL" id="JBHSPR010000017">
    <property type="protein sequence ID" value="MFC6018701.1"/>
    <property type="molecule type" value="Genomic_DNA"/>
</dbReference>
<dbReference type="RefSeq" id="WP_377424346.1">
    <property type="nucleotide sequence ID" value="NZ_JBHSPR010000017.1"/>
</dbReference>